<reference evidence="1" key="2">
    <citation type="submission" date="2025-08" db="UniProtKB">
        <authorList>
            <consortium name="Ensembl"/>
        </authorList>
    </citation>
    <scope>IDENTIFICATION</scope>
</reference>
<organism evidence="1 2">
    <name type="scientific">Oreochromis niloticus</name>
    <name type="common">Nile tilapia</name>
    <name type="synonym">Tilapia nilotica</name>
    <dbReference type="NCBI Taxonomy" id="8128"/>
    <lineage>
        <taxon>Eukaryota</taxon>
        <taxon>Metazoa</taxon>
        <taxon>Chordata</taxon>
        <taxon>Craniata</taxon>
        <taxon>Vertebrata</taxon>
        <taxon>Euteleostomi</taxon>
        <taxon>Actinopterygii</taxon>
        <taxon>Neopterygii</taxon>
        <taxon>Teleostei</taxon>
        <taxon>Neoteleostei</taxon>
        <taxon>Acanthomorphata</taxon>
        <taxon>Ovalentaria</taxon>
        <taxon>Cichlomorphae</taxon>
        <taxon>Cichliformes</taxon>
        <taxon>Cichlidae</taxon>
        <taxon>African cichlids</taxon>
        <taxon>Pseudocrenilabrinae</taxon>
        <taxon>Oreochromini</taxon>
        <taxon>Oreochromis</taxon>
    </lineage>
</organism>
<protein>
    <submittedName>
        <fullName evidence="1">Uncharacterized protein</fullName>
    </submittedName>
</protein>
<dbReference type="Ensembl" id="ENSONIT00000090475.1">
    <property type="protein sequence ID" value="ENSONIP00000071313.1"/>
    <property type="gene ID" value="ENSONIG00000034298.1"/>
</dbReference>
<keyword evidence="2" id="KW-1185">Reference proteome</keyword>
<evidence type="ECO:0000313" key="1">
    <source>
        <dbReference type="Ensembl" id="ENSONIP00000071313.1"/>
    </source>
</evidence>
<dbReference type="AlphaFoldDB" id="A0A669EEU4"/>
<accession>A0A669EEU4</accession>
<dbReference type="InParanoid" id="A0A669EEU4"/>
<name>A0A669EEU4_ORENI</name>
<sequence length="112" mass="11884">MDPKQDLLLATLSKNGICPNYIGPFTTKQSILIGSVGDGIHFKASATTFVLNQLNQQSANNPVKHAITIAMVANSVLRGPSTPSSTSILPSASKVLMKLKPPPDLLLPLLHK</sequence>
<dbReference type="Proteomes" id="UP000005207">
    <property type="component" value="Linkage group LG19"/>
</dbReference>
<reference evidence="2" key="1">
    <citation type="submission" date="2012-01" db="EMBL/GenBank/DDBJ databases">
        <title>The Genome Sequence of Oreochromis niloticus (Nile Tilapia).</title>
        <authorList>
            <consortium name="Broad Institute Genome Assembly Team"/>
            <consortium name="Broad Institute Sequencing Platform"/>
            <person name="Di Palma F."/>
            <person name="Johnson J."/>
            <person name="Lander E.S."/>
            <person name="Lindblad-Toh K."/>
        </authorList>
    </citation>
    <scope>NUCLEOTIDE SEQUENCE [LARGE SCALE GENOMIC DNA]</scope>
</reference>
<evidence type="ECO:0000313" key="2">
    <source>
        <dbReference type="Proteomes" id="UP000005207"/>
    </source>
</evidence>
<reference evidence="1" key="3">
    <citation type="submission" date="2025-09" db="UniProtKB">
        <authorList>
            <consortium name="Ensembl"/>
        </authorList>
    </citation>
    <scope>IDENTIFICATION</scope>
</reference>
<proteinExistence type="predicted"/>